<feature type="region of interest" description="Disordered" evidence="1">
    <location>
        <begin position="55"/>
        <end position="103"/>
    </location>
</feature>
<accession>A0ABP7JLG3</accession>
<feature type="compositionally biased region" description="Low complexity" evidence="1">
    <location>
        <begin position="75"/>
        <end position="92"/>
    </location>
</feature>
<evidence type="ECO:0000313" key="2">
    <source>
        <dbReference type="EMBL" id="GAA3846879.1"/>
    </source>
</evidence>
<dbReference type="SUPFAM" id="SSF55874">
    <property type="entry name" value="ATPase domain of HSP90 chaperone/DNA topoisomerase II/histidine kinase"/>
    <property type="match status" value="1"/>
</dbReference>
<comment type="caution">
    <text evidence="2">The sequence shown here is derived from an EMBL/GenBank/DDBJ whole genome shotgun (WGS) entry which is preliminary data.</text>
</comment>
<gene>
    <name evidence="2" type="ORF">GCM10022226_83150</name>
</gene>
<name>A0ABP7JLG3_9ACTN</name>
<proteinExistence type="predicted"/>
<evidence type="ECO:0000313" key="3">
    <source>
        <dbReference type="Proteomes" id="UP001500888"/>
    </source>
</evidence>
<protein>
    <recommendedName>
        <fullName evidence="4">ATP-binding protein</fullName>
    </recommendedName>
</protein>
<dbReference type="RefSeq" id="WP_344953882.1">
    <property type="nucleotide sequence ID" value="NZ_BAAAZR010000066.1"/>
</dbReference>
<evidence type="ECO:0008006" key="4">
    <source>
        <dbReference type="Google" id="ProtNLM"/>
    </source>
</evidence>
<evidence type="ECO:0000256" key="1">
    <source>
        <dbReference type="SAM" id="MobiDB-lite"/>
    </source>
</evidence>
<reference evidence="3" key="1">
    <citation type="journal article" date="2019" name="Int. J. Syst. Evol. Microbiol.">
        <title>The Global Catalogue of Microorganisms (GCM) 10K type strain sequencing project: providing services to taxonomists for standard genome sequencing and annotation.</title>
        <authorList>
            <consortium name="The Broad Institute Genomics Platform"/>
            <consortium name="The Broad Institute Genome Sequencing Center for Infectious Disease"/>
            <person name="Wu L."/>
            <person name="Ma J."/>
        </authorList>
    </citation>
    <scope>NUCLEOTIDE SEQUENCE [LARGE SCALE GENOMIC DNA]</scope>
    <source>
        <strain evidence="3">JCM 16908</strain>
    </source>
</reference>
<dbReference type="EMBL" id="BAAAZR010000066">
    <property type="protein sequence ID" value="GAA3846879.1"/>
    <property type="molecule type" value="Genomic_DNA"/>
</dbReference>
<sequence>MQRLQRIQECSPSRRGQATEAGIDLAGHLTPAVIAGDPGLIESLVDNIIRHNLGNGHLQVTTPTSARRWPSRSPTAGGSSPATRSSASSSPSQRLAPDRHGRHDGYGLAIVDAVARAHHTTLTAGARPEGGQSITVWFAEL</sequence>
<dbReference type="Gene3D" id="3.30.565.10">
    <property type="entry name" value="Histidine kinase-like ATPase, C-terminal domain"/>
    <property type="match status" value="1"/>
</dbReference>
<organism evidence="2 3">
    <name type="scientific">Sphaerisporangium flaviroseum</name>
    <dbReference type="NCBI Taxonomy" id="509199"/>
    <lineage>
        <taxon>Bacteria</taxon>
        <taxon>Bacillati</taxon>
        <taxon>Actinomycetota</taxon>
        <taxon>Actinomycetes</taxon>
        <taxon>Streptosporangiales</taxon>
        <taxon>Streptosporangiaceae</taxon>
        <taxon>Sphaerisporangium</taxon>
    </lineage>
</organism>
<keyword evidence="3" id="KW-1185">Reference proteome</keyword>
<dbReference type="InterPro" id="IPR036890">
    <property type="entry name" value="HATPase_C_sf"/>
</dbReference>
<dbReference type="Proteomes" id="UP001500888">
    <property type="component" value="Unassembled WGS sequence"/>
</dbReference>